<sequence length="555" mass="59945">MFRRLTAALLTVALLCCVPAAAAAGSRYSDVPPDDWSVTSIEKATEYGLMEGISASTFGYGYQMNRASFVTVLCRMFGWTQVTAAPSYTDTASHWASGWIEAALQHGAVESGGAFRPDDSITREEMAVMLVRALDYDQLASSMASNALPFTDIATGASNRGYIALAFRFGIINGVKQDDGTYRFFPDQPSNRETAAAMLVRVYERYTSKIDWLHAFYAFGSYSQISLTAQMDAVSVGWARLDVDPLSGPYLNQTTTGGNEWNIPSGASLATDAFKANGIPYNLSVFSSTSDALTLSDGTVTSDLAAILASEAARTQAVAAIVAAVGPYNGVTIDFEGLREDKREAFTAFMTALRAALPADKALWAAVQPPDWYKGYDYRALGELCDKVILMAHDYKDRSTPVVGSSSTDNPVTPFPQVAEALAAITDPDTGVRDKSKIALAIAIDSAGYQIDSNGKIAAATLYSPGVDTLTNRLRQADAVRGWSDVYRNPYLTYTGDDGSTYRVWYEDAQSVMEKIQLAAMFGVTGVSLWRLGNIPTVSDPGLDYDVWSSLLTHR</sequence>
<dbReference type="SMART" id="SM00636">
    <property type="entry name" value="Glyco_18"/>
    <property type="match status" value="1"/>
</dbReference>
<dbReference type="Gene3D" id="3.20.20.80">
    <property type="entry name" value="Glycosidases"/>
    <property type="match status" value="1"/>
</dbReference>
<keyword evidence="1" id="KW-0677">Repeat</keyword>
<evidence type="ECO:0000256" key="1">
    <source>
        <dbReference type="ARBA" id="ARBA00022737"/>
    </source>
</evidence>
<dbReference type="AlphaFoldDB" id="A0A212KLP0"/>
<dbReference type="PANTHER" id="PTHR46066:SF2">
    <property type="entry name" value="CHITINASE DOMAIN-CONTAINING PROTEIN 1"/>
    <property type="match status" value="1"/>
</dbReference>
<dbReference type="InterPro" id="IPR017853">
    <property type="entry name" value="GH"/>
</dbReference>
<dbReference type="SUPFAM" id="SSF51445">
    <property type="entry name" value="(Trans)glycosidases"/>
    <property type="match status" value="1"/>
</dbReference>
<keyword evidence="2" id="KW-0732">Signal</keyword>
<evidence type="ECO:0000313" key="5">
    <source>
        <dbReference type="EMBL" id="SBW12574.1"/>
    </source>
</evidence>
<gene>
    <name evidence="5" type="ORF">KL86CLO1_20025</name>
</gene>
<dbReference type="PROSITE" id="PS51272">
    <property type="entry name" value="SLH"/>
    <property type="match status" value="3"/>
</dbReference>
<feature type="signal peptide" evidence="2">
    <location>
        <begin position="1"/>
        <end position="23"/>
    </location>
</feature>
<dbReference type="GO" id="GO:0008061">
    <property type="term" value="F:chitin binding"/>
    <property type="evidence" value="ECO:0007669"/>
    <property type="project" value="InterPro"/>
</dbReference>
<proteinExistence type="predicted"/>
<organism evidence="5">
    <name type="scientific">uncultured Eubacteriales bacterium</name>
    <dbReference type="NCBI Taxonomy" id="172733"/>
    <lineage>
        <taxon>Bacteria</taxon>
        <taxon>Bacillati</taxon>
        <taxon>Bacillota</taxon>
        <taxon>Clostridia</taxon>
        <taxon>Eubacteriales</taxon>
        <taxon>environmental samples</taxon>
    </lineage>
</organism>
<dbReference type="InterPro" id="IPR001119">
    <property type="entry name" value="SLH_dom"/>
</dbReference>
<dbReference type="InterPro" id="IPR029070">
    <property type="entry name" value="Chitinase_insertion_sf"/>
</dbReference>
<feature type="domain" description="SLH" evidence="3">
    <location>
        <begin position="146"/>
        <end position="213"/>
    </location>
</feature>
<accession>A0A212KLP0</accession>
<feature type="chain" id="PRO_5011990348" evidence="2">
    <location>
        <begin position="24"/>
        <end position="555"/>
    </location>
</feature>
<evidence type="ECO:0000259" key="3">
    <source>
        <dbReference type="PROSITE" id="PS51272"/>
    </source>
</evidence>
<evidence type="ECO:0000256" key="2">
    <source>
        <dbReference type="SAM" id="SignalP"/>
    </source>
</evidence>
<feature type="domain" description="SLH" evidence="3">
    <location>
        <begin position="83"/>
        <end position="144"/>
    </location>
</feature>
<name>A0A212KLP0_9FIRM</name>
<feature type="domain" description="SLH" evidence="3">
    <location>
        <begin position="24"/>
        <end position="81"/>
    </location>
</feature>
<reference evidence="5" key="1">
    <citation type="submission" date="2016-04" db="EMBL/GenBank/DDBJ databases">
        <authorList>
            <person name="Evans L.H."/>
            <person name="Alamgir A."/>
            <person name="Owens N."/>
            <person name="Weber N.D."/>
            <person name="Virtaneva K."/>
            <person name="Barbian K."/>
            <person name="Babar A."/>
            <person name="Rosenke K."/>
        </authorList>
    </citation>
    <scope>NUCLEOTIDE SEQUENCE</scope>
    <source>
        <strain evidence="5">86</strain>
    </source>
</reference>
<dbReference type="InterPro" id="IPR001223">
    <property type="entry name" value="Glyco_hydro18_cat"/>
</dbReference>
<dbReference type="PANTHER" id="PTHR46066">
    <property type="entry name" value="CHITINASE DOMAIN-CONTAINING PROTEIN 1 FAMILY MEMBER"/>
    <property type="match status" value="1"/>
</dbReference>
<feature type="domain" description="GH18" evidence="4">
    <location>
        <begin position="200"/>
        <end position="546"/>
    </location>
</feature>
<evidence type="ECO:0000259" key="4">
    <source>
        <dbReference type="PROSITE" id="PS51910"/>
    </source>
</evidence>
<protein>
    <submittedName>
        <fullName evidence="5">Uncharacterized protein</fullName>
    </submittedName>
</protein>
<dbReference type="GO" id="GO:0005975">
    <property type="term" value="P:carbohydrate metabolic process"/>
    <property type="evidence" value="ECO:0007669"/>
    <property type="project" value="InterPro"/>
</dbReference>
<dbReference type="PROSITE" id="PS51910">
    <property type="entry name" value="GH18_2"/>
    <property type="match status" value="1"/>
</dbReference>
<dbReference type="Pfam" id="PF00704">
    <property type="entry name" value="Glyco_hydro_18"/>
    <property type="match status" value="1"/>
</dbReference>
<dbReference type="Gene3D" id="3.10.50.10">
    <property type="match status" value="1"/>
</dbReference>
<dbReference type="InterPro" id="IPR011583">
    <property type="entry name" value="Chitinase_II/V-like_cat"/>
</dbReference>
<dbReference type="EMBL" id="FLUN01000002">
    <property type="protein sequence ID" value="SBW12574.1"/>
    <property type="molecule type" value="Genomic_DNA"/>
</dbReference>
<dbReference type="Pfam" id="PF00395">
    <property type="entry name" value="SLH"/>
    <property type="match status" value="2"/>
</dbReference>